<dbReference type="GO" id="GO:0004867">
    <property type="term" value="F:serine-type endopeptidase inhibitor activity"/>
    <property type="evidence" value="ECO:0007669"/>
    <property type="project" value="InterPro"/>
</dbReference>
<accession>A0A4Q9R8B3</accession>
<dbReference type="EMBL" id="QJUP01000011">
    <property type="protein sequence ID" value="TBU96857.1"/>
    <property type="molecule type" value="Genomic_DNA"/>
</dbReference>
<dbReference type="AlphaFoldDB" id="A0A4Q9R8B3"/>
<evidence type="ECO:0000313" key="4">
    <source>
        <dbReference type="Proteomes" id="UP000292639"/>
    </source>
</evidence>
<evidence type="ECO:0000256" key="2">
    <source>
        <dbReference type="SAM" id="SignalP"/>
    </source>
</evidence>
<dbReference type="PANTHER" id="PTHR35890">
    <property type="match status" value="1"/>
</dbReference>
<evidence type="ECO:0000313" key="3">
    <source>
        <dbReference type="EMBL" id="TBU96857.1"/>
    </source>
</evidence>
<dbReference type="Gene3D" id="4.10.1230.10">
    <property type="entry name" value="Ecotin, trypsin inhibitor"/>
    <property type="match status" value="1"/>
</dbReference>
<dbReference type="SUPFAM" id="SSF49772">
    <property type="entry name" value="Ecotin, trypsin inhibitor"/>
    <property type="match status" value="1"/>
</dbReference>
<dbReference type="InterPro" id="IPR027438">
    <property type="entry name" value="Ecotin_C"/>
</dbReference>
<feature type="chain" id="PRO_5020269238" evidence="2">
    <location>
        <begin position="21"/>
        <end position="157"/>
    </location>
</feature>
<name>A0A4Q9R8B3_9GAMM</name>
<gene>
    <name evidence="3" type="ORF">DNJ96_09860</name>
</gene>
<comment type="similarity">
    <text evidence="1">Belongs to the protease inhibitor I11 (ecotin) family.</text>
</comment>
<comment type="caution">
    <text evidence="3">The sequence shown here is derived from an EMBL/GenBank/DDBJ whole genome shotgun (WGS) entry which is preliminary data.</text>
</comment>
<keyword evidence="2" id="KW-0732">Signal</keyword>
<evidence type="ECO:0000256" key="1">
    <source>
        <dbReference type="ARBA" id="ARBA00010558"/>
    </source>
</evidence>
<dbReference type="InterPro" id="IPR036198">
    <property type="entry name" value="Ecotin_sf"/>
</dbReference>
<protein>
    <submittedName>
        <fullName evidence="3">Ecotin</fullName>
    </submittedName>
</protein>
<dbReference type="InterPro" id="IPR005658">
    <property type="entry name" value="Prot_inh_ecotin"/>
</dbReference>
<keyword evidence="4" id="KW-1185">Reference proteome</keyword>
<dbReference type="NCBIfam" id="NF002987">
    <property type="entry name" value="PRK03719.1"/>
    <property type="match status" value="1"/>
</dbReference>
<dbReference type="Gene3D" id="2.60.40.550">
    <property type="entry name" value="Ecotin"/>
    <property type="match status" value="1"/>
</dbReference>
<dbReference type="PANTHER" id="PTHR35890:SF3">
    <property type="entry name" value="ECOTIN"/>
    <property type="match status" value="1"/>
</dbReference>
<feature type="signal peptide" evidence="2">
    <location>
        <begin position="1"/>
        <end position="20"/>
    </location>
</feature>
<dbReference type="RefSeq" id="WP_131185464.1">
    <property type="nucleotide sequence ID" value="NZ_QJUO01000028.1"/>
</dbReference>
<sequence length="157" mass="17419">MSDLKQIATLIACAPLLACASPGTELAPYPPAEAGHVRQIIQLEPRDDEASYKVELIIGKELEVDCNHHWFGGQLQEKTVSGWGYDYYQLDKLTGPMGTLMDCPGQAKKKALVTLGGDPTLVRYNSKLPIVVYTPRDVQVSYRIWSAAQETRKADQR</sequence>
<dbReference type="Proteomes" id="UP000292639">
    <property type="component" value="Unassembled WGS sequence"/>
</dbReference>
<reference evidence="3 4" key="1">
    <citation type="submission" date="2018-06" db="EMBL/GenBank/DDBJ databases">
        <title>Three novel Pseudomonas species isolated from symptomatic oak.</title>
        <authorList>
            <person name="Bueno-Gonzalez V."/>
            <person name="Brady C."/>
        </authorList>
    </citation>
    <scope>NUCLEOTIDE SEQUENCE [LARGE SCALE GENOMIC DNA]</scope>
    <source>
        <strain evidence="3 4">P17C</strain>
    </source>
</reference>
<organism evidence="3 4">
    <name type="scientific">Stutzerimonas kirkiae</name>
    <dbReference type="NCBI Taxonomy" id="2211392"/>
    <lineage>
        <taxon>Bacteria</taxon>
        <taxon>Pseudomonadati</taxon>
        <taxon>Pseudomonadota</taxon>
        <taxon>Gammaproteobacteria</taxon>
        <taxon>Pseudomonadales</taxon>
        <taxon>Pseudomonadaceae</taxon>
        <taxon>Stutzerimonas</taxon>
    </lineage>
</organism>
<proteinExistence type="inferred from homology"/>
<dbReference type="PIRSF" id="PIRSF006865">
    <property type="entry name" value="Prot_inh_ecotin"/>
    <property type="match status" value="1"/>
</dbReference>
<dbReference type="Pfam" id="PF03974">
    <property type="entry name" value="Ecotin"/>
    <property type="match status" value="1"/>
</dbReference>